<evidence type="ECO:0000313" key="3">
    <source>
        <dbReference type="EMBL" id="MBR7782814.1"/>
    </source>
</evidence>
<accession>A0A941I7F8</accession>
<dbReference type="InterPro" id="IPR011836">
    <property type="entry name" value="YhdP"/>
</dbReference>
<keyword evidence="4" id="KW-1185">Reference proteome</keyword>
<gene>
    <name evidence="3" type="ORF">KDM89_11715</name>
</gene>
<keyword evidence="1" id="KW-0472">Membrane</keyword>
<protein>
    <submittedName>
        <fullName evidence="3">TIGR02099 family protein</fullName>
    </submittedName>
</protein>
<evidence type="ECO:0000259" key="2">
    <source>
        <dbReference type="Pfam" id="PF13116"/>
    </source>
</evidence>
<proteinExistence type="predicted"/>
<dbReference type="Proteomes" id="UP000680067">
    <property type="component" value="Unassembled WGS sequence"/>
</dbReference>
<dbReference type="Pfam" id="PF13116">
    <property type="entry name" value="YhdP"/>
    <property type="match status" value="1"/>
</dbReference>
<dbReference type="InterPro" id="IPR025263">
    <property type="entry name" value="YhdP_central"/>
</dbReference>
<reference evidence="3" key="1">
    <citation type="submission" date="2021-04" db="EMBL/GenBank/DDBJ databases">
        <title>novel species isolated from subtropical streams in China.</title>
        <authorList>
            <person name="Lu H."/>
        </authorList>
    </citation>
    <scope>NUCLEOTIDE SEQUENCE</scope>
    <source>
        <strain evidence="3">LFS511W</strain>
    </source>
</reference>
<evidence type="ECO:0000313" key="4">
    <source>
        <dbReference type="Proteomes" id="UP000680067"/>
    </source>
</evidence>
<dbReference type="PANTHER" id="PTHR38690:SF1">
    <property type="entry name" value="PROTEASE"/>
    <property type="match status" value="1"/>
</dbReference>
<dbReference type="PANTHER" id="PTHR38690">
    <property type="entry name" value="PROTEASE-RELATED"/>
    <property type="match status" value="1"/>
</dbReference>
<keyword evidence="1" id="KW-1133">Transmembrane helix</keyword>
<feature type="transmembrane region" description="Helical" evidence="1">
    <location>
        <begin position="39"/>
        <end position="62"/>
    </location>
</feature>
<dbReference type="NCBIfam" id="TIGR02099">
    <property type="entry name" value="YhdP family protein"/>
    <property type="match status" value="1"/>
</dbReference>
<evidence type="ECO:0000256" key="1">
    <source>
        <dbReference type="SAM" id="Phobius"/>
    </source>
</evidence>
<dbReference type="EMBL" id="JAGSPN010000008">
    <property type="protein sequence ID" value="MBR7782814.1"/>
    <property type="molecule type" value="Genomic_DNA"/>
</dbReference>
<comment type="caution">
    <text evidence="3">The sequence shown here is derived from an EMBL/GenBank/DDBJ whole genome shotgun (WGS) entry which is preliminary data.</text>
</comment>
<feature type="domain" description="YhdP central" evidence="2">
    <location>
        <begin position="35"/>
        <end position="1364"/>
    </location>
</feature>
<keyword evidence="1" id="KW-0812">Transmembrane</keyword>
<name>A0A941I7F8_9BURK</name>
<sequence>MSGMTGDSAHDPHPPLTGWRRSWRLLRLFWHVCSRSLRWTILCIVGLYFLFGVLVLGLRYLILPQVSAWKPEAEQAVSRAVGRQVSIGALDASWHGLHPRLELTDVRIADQQGQTALSLPRIDATLSWWSIPFLTPRFDAIELLGPALQIRRDSQGRLLIAGFIIDPSAKSDGKELDWVLSQHRIVIRDGSLIWQDTLHDTPPLRLQNLVLDLRNQWNRHQFALRAEPSGALAAPIDIRGNLKHKPFAGSLTDMSTWSGELYADLRQTSLVRLQHYLPLDLQVREGYGAVRAWLTIDDGRMADLTADVRLARVQGRFGPRLPELDMQEIKGRIRVGEKQVFAKKYLPSLFGKAGHQIELTGFSMTAPDGSILPPTSIREDYTPGADGQPEHVQLYAESLDLGTIAGFASHLPIPEDQRQMLADFEPRGQLKRFSASWSGRYPDISRYQLKGEFNRLGMRSQPARAPRVASRESSAVAAVPAIPGFTNLSGFIDASEKGGSFSLNSTDLSFNTSGYFVDPALGFDRLQMAANWRFVADAMQFQIARMELQQGAMRLQLSGKHQLSLKEGAGPGQIELTGRLHGFDISSIDKFIPTITPPDLRHWLTHSLLGGTLDDTSLRLKGNLRDFPFAANDPQASRQGEFVVKGRLKQAKLDFSAGELADGKPLWPLIEQINGQIIFDRAKMDILADTARTQGVDLKKVRAVIPDLIHHQAELQIDGQANGQLQQMLGYVAASPVRGWLSHFLDDTKASAASGLHLKLNIPLNHVIDTKVNGQLQFMNNEVSLQPSIPVVSGVSGKLEFTETGVSLGPLRGQALGGAIAISGGSQKDGSIRVRLDGSASAEGLRDYLPAAQRHLLDGRISGSSRYTAALQVRKQAMELNIESTLQGMALQLPAPLNKPATDTLPLRIDLVPQTADAGMQRDELRIVAGNLLQARYLRQRKNDGDQVWQVIRGGIGIQAAAPEPVSGVDMKLRVASLNIDEWQRLLPSGSSSHAGPSNDADLNVARYFTLRQMDLKTSQLQWMGKQLQSVNLQLKQQGNDWLADLQSEQITGQLKWSPGMQPADNGQISAHFSHLRIPSSVGSESLSETVSKSDEQLPGLEIVAENFELKDKKLGRLELNARNQRSGKTDEWILNRVTLKNPDAELKASGKWRNRGGGDSQTELQYELNVQNSGKLLERLGFEHVLTGGKGSLRGELRWNGLPYALDFPSMSGKVALEMNAGQFLKVDPGAAKLLGVLSMQSLPRRLTLDFRDVFSEGFAFDAIQGDALLQHGVARTDNLRMRGVSASVLMAGSADLQHETQDLHVAVIPVINAGAASVVYGLAVNPVIGLGTFLAQLFLKDPLAKAFTFEYGVSGSWREPNVRKLERNESSDSANTPKTVRN</sequence>
<organism evidence="3 4">
    <name type="scientific">Undibacterium luofuense</name>
    <dbReference type="NCBI Taxonomy" id="2828733"/>
    <lineage>
        <taxon>Bacteria</taxon>
        <taxon>Pseudomonadati</taxon>
        <taxon>Pseudomonadota</taxon>
        <taxon>Betaproteobacteria</taxon>
        <taxon>Burkholderiales</taxon>
        <taxon>Oxalobacteraceae</taxon>
        <taxon>Undibacterium</taxon>
    </lineage>
</organism>